<comment type="caution">
    <text evidence="5">The sequence shown here is derived from an EMBL/GenBank/DDBJ whole genome shotgun (WGS) entry which is preliminary data.</text>
</comment>
<gene>
    <name evidence="2" type="primary">bshC</name>
    <name evidence="5" type="ORF">I215_07671</name>
</gene>
<dbReference type="Proteomes" id="UP000007364">
    <property type="component" value="Unassembled WGS sequence"/>
</dbReference>
<feature type="domain" description="Bacillithiol biosynthesis BshC N-terminal Rossmann-like" evidence="3">
    <location>
        <begin position="1"/>
        <end position="379"/>
    </location>
</feature>
<dbReference type="HAMAP" id="MF_01867">
    <property type="entry name" value="BshC"/>
    <property type="match status" value="1"/>
</dbReference>
<proteinExistence type="inferred from homology"/>
<dbReference type="InterPro" id="IPR011199">
    <property type="entry name" value="Bacillithiol_biosynth_BshC"/>
</dbReference>
<dbReference type="InterPro" id="IPR055399">
    <property type="entry name" value="CC_BshC"/>
</dbReference>
<keyword evidence="6" id="KW-1185">Reference proteome</keyword>
<dbReference type="InterPro" id="IPR055398">
    <property type="entry name" value="Rossmann-like_BshC"/>
</dbReference>
<dbReference type="RefSeq" id="WP_008991389.1">
    <property type="nucleotide sequence ID" value="NZ_AMSG01000008.1"/>
</dbReference>
<evidence type="ECO:0000259" key="4">
    <source>
        <dbReference type="Pfam" id="PF24850"/>
    </source>
</evidence>
<reference evidence="5 6" key="1">
    <citation type="journal article" date="2012" name="J. Bacteriol.">
        <title>Genome Sequence of Galbibacter marinum Type Strain ck-I2-15.</title>
        <authorList>
            <person name="Lai Q."/>
            <person name="Li C."/>
            <person name="Shao Z."/>
        </authorList>
    </citation>
    <scope>NUCLEOTIDE SEQUENCE [LARGE SCALE GENOMIC DNA]</scope>
    <source>
        <strain evidence="6">ck-I2-15</strain>
    </source>
</reference>
<evidence type="ECO:0000313" key="5">
    <source>
        <dbReference type="EMBL" id="EKF55327.1"/>
    </source>
</evidence>
<dbReference type="STRING" id="555500.I215_07671"/>
<evidence type="ECO:0000256" key="1">
    <source>
        <dbReference type="ARBA" id="ARBA00022598"/>
    </source>
</evidence>
<dbReference type="EMBL" id="AMSG01000008">
    <property type="protein sequence ID" value="EKF55327.1"/>
    <property type="molecule type" value="Genomic_DNA"/>
</dbReference>
<organism evidence="5 6">
    <name type="scientific">Galbibacter marinus</name>
    <dbReference type="NCBI Taxonomy" id="555500"/>
    <lineage>
        <taxon>Bacteria</taxon>
        <taxon>Pseudomonadati</taxon>
        <taxon>Bacteroidota</taxon>
        <taxon>Flavobacteriia</taxon>
        <taxon>Flavobacteriales</taxon>
        <taxon>Flavobacteriaceae</taxon>
        <taxon>Galbibacter</taxon>
    </lineage>
</organism>
<dbReference type="PIRSF" id="PIRSF012535">
    <property type="entry name" value="UCP012535"/>
    <property type="match status" value="1"/>
</dbReference>
<dbReference type="Pfam" id="PF10079">
    <property type="entry name" value="Rossmann-like_BshC"/>
    <property type="match status" value="1"/>
</dbReference>
<keyword evidence="1 2" id="KW-0436">Ligase</keyword>
<dbReference type="EC" id="6.-.-.-" evidence="2"/>
<sequence length="537" mass="62275">MPTSYLSFPQTNYFSKLICDYLDQKQELKPFYNRFPHLENFADQLKEKKESFTQENRKVLSSVLQRQYQGFQTSSATIANITALEDEDTFTVVTGHQLNLFTGPLYFLYKIVSTINLCKELQQQHPNNCFVPVYWMASEDHDFEEINFFNFNGKKFQWQGPGTNQQGGMVGAYPTEGLDCVLELFSSELGKGIQAQALVDLFHNAYIEHDNLADATRYIVNQLFSEQGLVILDASDKALKRLFIPHMRQELFESTSQNTVEETISELNNVDSSYKIQVNPRAINLFYLQTGKRERIIETENGFGVNNTDIIWSHQELEEHLTNYPERFSPNVMTRPLYQEVILPNLCYIGGGGEIAYWLELKGFFDSQKVPFPMLLLRNSALIISEKQSNKLEKLNISDKQLFLDKNSFINSKIREISNIDIDFSKQKKHLTEQFQEMYKIAEQTDKTFLGAVKAQEIKQLRGLDRLEKRLLKAQKKKLSDQVLRLTALQNELFPNGSLQERTDNFSNLYVQYGPLFIKLLLEELDPLRAEFVLIRI</sequence>
<dbReference type="PATRIC" id="fig|555500.3.peg.1589"/>
<dbReference type="NCBIfam" id="TIGR03998">
    <property type="entry name" value="thiol_BshC"/>
    <property type="match status" value="1"/>
</dbReference>
<name>K2QKY2_9FLAO</name>
<dbReference type="AlphaFoldDB" id="K2QKY2"/>
<dbReference type="OrthoDB" id="9765151at2"/>
<comment type="similarity">
    <text evidence="2">Belongs to the BshC family.</text>
</comment>
<evidence type="ECO:0000313" key="6">
    <source>
        <dbReference type="Proteomes" id="UP000007364"/>
    </source>
</evidence>
<dbReference type="eggNOG" id="COG4365">
    <property type="taxonomic scope" value="Bacteria"/>
</dbReference>
<accession>K2QKY2</accession>
<protein>
    <recommendedName>
        <fullName evidence="2">Putative cysteine ligase BshC</fullName>
        <ecNumber evidence="2">6.-.-.-</ecNumber>
    </recommendedName>
</protein>
<evidence type="ECO:0000256" key="2">
    <source>
        <dbReference type="HAMAP-Rule" id="MF_01867"/>
    </source>
</evidence>
<dbReference type="GO" id="GO:0016874">
    <property type="term" value="F:ligase activity"/>
    <property type="evidence" value="ECO:0007669"/>
    <property type="project" value="UniProtKB-UniRule"/>
</dbReference>
<dbReference type="Pfam" id="PF24850">
    <property type="entry name" value="CC_BshC"/>
    <property type="match status" value="1"/>
</dbReference>
<feature type="domain" description="Bacillithiol biosynthesis BshC C-terminal coiled-coil" evidence="4">
    <location>
        <begin position="381"/>
        <end position="536"/>
    </location>
</feature>
<evidence type="ECO:0000259" key="3">
    <source>
        <dbReference type="Pfam" id="PF10079"/>
    </source>
</evidence>